<dbReference type="SMART" id="SM00320">
    <property type="entry name" value="WD40"/>
    <property type="match status" value="8"/>
</dbReference>
<feature type="compositionally biased region" description="Acidic residues" evidence="2">
    <location>
        <begin position="155"/>
        <end position="164"/>
    </location>
</feature>
<feature type="region of interest" description="Disordered" evidence="2">
    <location>
        <begin position="137"/>
        <end position="170"/>
    </location>
</feature>
<dbReference type="PROSITE" id="PS50082">
    <property type="entry name" value="WD_REPEATS_2"/>
    <property type="match status" value="1"/>
</dbReference>
<dbReference type="InterPro" id="IPR011047">
    <property type="entry name" value="Quinoprotein_ADH-like_sf"/>
</dbReference>
<dbReference type="AlphaFoldDB" id="A0AAV7F2L4"/>
<dbReference type="Pfam" id="PF00400">
    <property type="entry name" value="WD40"/>
    <property type="match status" value="2"/>
</dbReference>
<dbReference type="InterPro" id="IPR015943">
    <property type="entry name" value="WD40/YVTN_repeat-like_dom_sf"/>
</dbReference>
<evidence type="ECO:0000256" key="2">
    <source>
        <dbReference type="SAM" id="MobiDB-lite"/>
    </source>
</evidence>
<dbReference type="PANTHER" id="PTHR45086:SF1">
    <property type="entry name" value="WD REPEAT-CONTAINING PROTEIN PCN"/>
    <property type="match status" value="1"/>
</dbReference>
<dbReference type="InterPro" id="IPR044622">
    <property type="entry name" value="PCN"/>
</dbReference>
<dbReference type="PROSITE" id="PS50294">
    <property type="entry name" value="WD_REPEATS_REGION"/>
    <property type="match status" value="1"/>
</dbReference>
<dbReference type="SUPFAM" id="SSF50998">
    <property type="entry name" value="Quinoprotein alcohol dehydrogenase-like"/>
    <property type="match status" value="1"/>
</dbReference>
<dbReference type="Gene3D" id="2.130.10.10">
    <property type="entry name" value="YVTN repeat-like/Quinoprotein amine dehydrogenase"/>
    <property type="match status" value="4"/>
</dbReference>
<reference evidence="3 4" key="1">
    <citation type="submission" date="2021-07" db="EMBL/GenBank/DDBJ databases">
        <title>The Aristolochia fimbriata genome: insights into angiosperm evolution, floral development and chemical biosynthesis.</title>
        <authorList>
            <person name="Jiao Y."/>
        </authorList>
    </citation>
    <scope>NUCLEOTIDE SEQUENCE [LARGE SCALE GENOMIC DNA]</scope>
    <source>
        <strain evidence="3">IBCAS-2021</strain>
        <tissue evidence="3">Leaf</tissue>
    </source>
</reference>
<accession>A0AAV7F2L4</accession>
<dbReference type="GO" id="GO:0010073">
    <property type="term" value="P:meristem maintenance"/>
    <property type="evidence" value="ECO:0007669"/>
    <property type="project" value="InterPro"/>
</dbReference>
<comment type="caution">
    <text evidence="3">The sequence shown here is derived from an EMBL/GenBank/DDBJ whole genome shotgun (WGS) entry which is preliminary data.</text>
</comment>
<dbReference type="GO" id="GO:0035266">
    <property type="term" value="P:meristem growth"/>
    <property type="evidence" value="ECO:0007669"/>
    <property type="project" value="InterPro"/>
</dbReference>
<name>A0AAV7F2L4_ARIFI</name>
<proteinExistence type="predicted"/>
<feature type="repeat" description="WD" evidence="1">
    <location>
        <begin position="204"/>
        <end position="245"/>
    </location>
</feature>
<keyword evidence="1" id="KW-0853">WD repeat</keyword>
<gene>
    <name evidence="3" type="ORF">H6P81_008167</name>
</gene>
<sequence>MDMLEIYRSSAVEWTPSPVVALVTSPDDSQVVAAREDGSLEIYLVSPGSVGWHCQLTIQGDPNSRISSLIWCRCKSKSKPNGRLLSSSIDGSVSEWDLFSLQQKTVLVSIGVSIWKLAEEPLPDLMDCDKLENGYANGRHKSHNDDDSESSGISDSDDEEDESADVSAASSHKESSYVALGCDDGCIRLYEVSDSDKLVYRRSFPRASGKVLSVAWSLDAKLIFSGSSDGFIRCWDAQSAQEHYRLTVGWGGLGGGSGICVWSLLFLRCGTLVSGDSTGAVQFWDSHYGTLLQAQLCHKGDVNTLATVPTQNRVYSGGSDGQVVLLKLSFDSTESGADDSVTALTKKWVNVGYVRSHTHDVRALTVAVPVSREDALLNEKAIKVRRRERPLDFSYHKWAHVGVPMLISAGDDAKLYAYSAKQFTKFAPHDICPAPQRLPIHLVPHTSVKGTSMMLIQSTSHLDLVSIQLKKDAPPDKGNRRAAKRTLLARVKSKASRKIICSAMSRRRSMFAYSDHVKPNLFDLKCDIGRKSWTITKRQLPRDLPFAHSIVFCSDSCSLVLAGHDRRIYLVDVERAELLHTFVPRRKVDSMDSPPSEPPITKMFCSSDGQWLAAINCFGDIYIFNLEIQRQHWFISRLNGASVTAGGFPPENSNVLVITTSSNQVYVFDVEAKQMGEWSRRHTFFLPRRFQEFPGEVIGLSFPSSFSSTSVIVYSSRAMCLIDFGMPVLKSDESDMINNQDSPSKKLSDSSANGKLKRKRKDLDQESILHGVTGALWLIQPFDWLKKQLLEKPAEE</sequence>
<dbReference type="EMBL" id="JAINDJ010000003">
    <property type="protein sequence ID" value="KAG9455263.1"/>
    <property type="molecule type" value="Genomic_DNA"/>
</dbReference>
<dbReference type="InterPro" id="IPR001680">
    <property type="entry name" value="WD40_rpt"/>
</dbReference>
<evidence type="ECO:0000256" key="1">
    <source>
        <dbReference type="PROSITE-ProRule" id="PRU00221"/>
    </source>
</evidence>
<dbReference type="Proteomes" id="UP000825729">
    <property type="component" value="Unassembled WGS sequence"/>
</dbReference>
<organism evidence="3 4">
    <name type="scientific">Aristolochia fimbriata</name>
    <name type="common">White veined hardy Dutchman's pipe vine</name>
    <dbReference type="NCBI Taxonomy" id="158543"/>
    <lineage>
        <taxon>Eukaryota</taxon>
        <taxon>Viridiplantae</taxon>
        <taxon>Streptophyta</taxon>
        <taxon>Embryophyta</taxon>
        <taxon>Tracheophyta</taxon>
        <taxon>Spermatophyta</taxon>
        <taxon>Magnoliopsida</taxon>
        <taxon>Magnoliidae</taxon>
        <taxon>Piperales</taxon>
        <taxon>Aristolochiaceae</taxon>
        <taxon>Aristolochia</taxon>
    </lineage>
</organism>
<feature type="region of interest" description="Disordered" evidence="2">
    <location>
        <begin position="735"/>
        <end position="761"/>
    </location>
</feature>
<dbReference type="PANTHER" id="PTHR45086">
    <property type="entry name" value="WD REPEAT-CONTAINING PROTEIN PCN"/>
    <property type="match status" value="1"/>
</dbReference>
<evidence type="ECO:0000313" key="4">
    <source>
        <dbReference type="Proteomes" id="UP000825729"/>
    </source>
</evidence>
<protein>
    <submittedName>
        <fullName evidence="3">Uncharacterized protein</fullName>
    </submittedName>
</protein>
<keyword evidence="4" id="KW-1185">Reference proteome</keyword>
<evidence type="ECO:0000313" key="3">
    <source>
        <dbReference type="EMBL" id="KAG9455263.1"/>
    </source>
</evidence>